<protein>
    <submittedName>
        <fullName evidence="2">Uncharacterized protein</fullName>
    </submittedName>
</protein>
<name>A0ABT9Q9T1_9ACTN</name>
<reference evidence="2 3" key="1">
    <citation type="submission" date="2023-07" db="EMBL/GenBank/DDBJ databases">
        <title>Sequencing the genomes of 1000 actinobacteria strains.</title>
        <authorList>
            <person name="Klenk H.-P."/>
        </authorList>
    </citation>
    <scope>NUCLEOTIDE SEQUENCE [LARGE SCALE GENOMIC DNA]</scope>
    <source>
        <strain evidence="2 3">DSM 46740</strain>
    </source>
</reference>
<sequence length="355" mass="37770">MARRVLANHRRGERRRRTRHTELTAEIEHLYAAPSDHGEQDGVSEAMDLLADGDRELLALALWEGLDPGEIATVLDEDLAGRASTAGADALLAEIVVLEHVPARRRLMPSARRSLLGLAAAAVLAGGIVVGPSLFKASEQVYASQAVTIDRVGDEYAFYFTDGNPDPAELRKAFHKVGLDNLTVTLSPVSPHMPPGSVFGFEKTDPDAQAVFAGGNCPERVENCLTAFRVTADISGPAEVSLSRPAKPGEKYAYPADASWPGEALAGVKLQGRSVAEAVRVVREHDLKVAYGLDWPLSGDEKGVRFEDDVPASRVDPGWSVTAAQTYNDGVIVLRVAPGPGATPPPGFCVAPVCP</sequence>
<evidence type="ECO:0000313" key="2">
    <source>
        <dbReference type="EMBL" id="MDP9843397.1"/>
    </source>
</evidence>
<dbReference type="Proteomes" id="UP001225356">
    <property type="component" value="Unassembled WGS sequence"/>
</dbReference>
<keyword evidence="3" id="KW-1185">Reference proteome</keyword>
<evidence type="ECO:0000256" key="1">
    <source>
        <dbReference type="SAM" id="Phobius"/>
    </source>
</evidence>
<accession>A0ABT9Q9T1</accession>
<keyword evidence="1" id="KW-0812">Transmembrane</keyword>
<organism evidence="2 3">
    <name type="scientific">Streptosporangium lutulentum</name>
    <dbReference type="NCBI Taxonomy" id="1461250"/>
    <lineage>
        <taxon>Bacteria</taxon>
        <taxon>Bacillati</taxon>
        <taxon>Actinomycetota</taxon>
        <taxon>Actinomycetes</taxon>
        <taxon>Streptosporangiales</taxon>
        <taxon>Streptosporangiaceae</taxon>
        <taxon>Streptosporangium</taxon>
    </lineage>
</organism>
<dbReference type="RefSeq" id="WP_307557592.1">
    <property type="nucleotide sequence ID" value="NZ_JAUSQU010000001.1"/>
</dbReference>
<comment type="caution">
    <text evidence="2">The sequence shown here is derived from an EMBL/GenBank/DDBJ whole genome shotgun (WGS) entry which is preliminary data.</text>
</comment>
<proteinExistence type="predicted"/>
<keyword evidence="1" id="KW-1133">Transmembrane helix</keyword>
<dbReference type="EMBL" id="JAUSQU010000001">
    <property type="protein sequence ID" value="MDP9843397.1"/>
    <property type="molecule type" value="Genomic_DNA"/>
</dbReference>
<feature type="transmembrane region" description="Helical" evidence="1">
    <location>
        <begin position="114"/>
        <end position="135"/>
    </location>
</feature>
<evidence type="ECO:0000313" key="3">
    <source>
        <dbReference type="Proteomes" id="UP001225356"/>
    </source>
</evidence>
<gene>
    <name evidence="2" type="ORF">J2853_002608</name>
</gene>
<keyword evidence="1" id="KW-0472">Membrane</keyword>